<feature type="transmembrane region" description="Helical" evidence="5">
    <location>
        <begin position="133"/>
        <end position="154"/>
    </location>
</feature>
<dbReference type="PANTHER" id="PTHR30566:SF25">
    <property type="entry name" value="INNER MEMBRANE PROTEIN"/>
    <property type="match status" value="1"/>
</dbReference>
<reference evidence="7 8" key="1">
    <citation type="submission" date="2011-05" db="EMBL/GenBank/DDBJ databases">
        <title>Complete sequence of chromosome 1 of Sphingobium chlorophenolicum L-1.</title>
        <authorList>
            <consortium name="US DOE Joint Genome Institute"/>
            <person name="Lucas S."/>
            <person name="Han J."/>
            <person name="Lapidus A."/>
            <person name="Cheng J.-F."/>
            <person name="Goodwin L."/>
            <person name="Pitluck S."/>
            <person name="Peters L."/>
            <person name="Daligault H."/>
            <person name="Han C."/>
            <person name="Tapia R."/>
            <person name="Land M."/>
            <person name="Hauser L."/>
            <person name="Kyrpides N."/>
            <person name="Ivanova N."/>
            <person name="Pagani I."/>
            <person name="Turner P."/>
            <person name="Copley S."/>
            <person name="Woyke T."/>
        </authorList>
    </citation>
    <scope>NUCLEOTIDE SEQUENCE [LARGE SCALE GENOMIC DNA]</scope>
    <source>
        <strain evidence="7 8">L-1</strain>
    </source>
</reference>
<dbReference type="Proteomes" id="UP000007150">
    <property type="component" value="Chromosome 1"/>
</dbReference>
<dbReference type="Gene3D" id="2.30.30.60">
    <property type="match status" value="1"/>
</dbReference>
<sequence length="359" mass="40345">MQPDISLHHVTPLAAISIALSVVVAFLLHRLAYWLGTRIVRRMRIEPVILPALYHPTRWLIVLITLAAGVQSLTFSAKVEAIWSIASKMIFILLMGWLILSMMRAARIILERRSDITVEDNLKARRQHTRIRILYRVAQCIVSFLIFSLMLIVIPGVRTVGVTLMASAGLAGLAVGAAAQPALKNLIAGIQMAFSEPIRLDDVLIVEGEWGRVEDIKLTYVVVRLWDDRRLIVPVSYFLEKPFQNWTTKTSDLLGTVFLYVDPATDIEPIRAKFIEAVQSNSRWDGRVAMLQVTDHRADALELRGLLSARNAGIAFDLRCEVREAMMNFLRAQMPQALVRSRQRLEAGEGFTRPSAVAE</sequence>
<dbReference type="GO" id="GO:0008381">
    <property type="term" value="F:mechanosensitive monoatomic ion channel activity"/>
    <property type="evidence" value="ECO:0007669"/>
    <property type="project" value="UniProtKB-ARBA"/>
</dbReference>
<evidence type="ECO:0000256" key="3">
    <source>
        <dbReference type="ARBA" id="ARBA00022989"/>
    </source>
</evidence>
<feature type="transmembrane region" description="Helical" evidence="5">
    <location>
        <begin position="57"/>
        <end position="75"/>
    </location>
</feature>
<dbReference type="InterPro" id="IPR010920">
    <property type="entry name" value="LSM_dom_sf"/>
</dbReference>
<dbReference type="InterPro" id="IPR023408">
    <property type="entry name" value="MscS_beta-dom_sf"/>
</dbReference>
<evidence type="ECO:0000256" key="5">
    <source>
        <dbReference type="SAM" id="Phobius"/>
    </source>
</evidence>
<accession>F6EXH2</accession>
<feature type="transmembrane region" description="Helical" evidence="5">
    <location>
        <begin position="12"/>
        <end position="36"/>
    </location>
</feature>
<name>F6EXH2_SPHCR</name>
<dbReference type="AlphaFoldDB" id="F6EXH2"/>
<keyword evidence="4 5" id="KW-0472">Membrane</keyword>
<protein>
    <submittedName>
        <fullName evidence="7">MscS Mechanosensitive ion channel</fullName>
    </submittedName>
</protein>
<evidence type="ECO:0000259" key="6">
    <source>
        <dbReference type="Pfam" id="PF00924"/>
    </source>
</evidence>
<dbReference type="EMBL" id="CP002798">
    <property type="protein sequence ID" value="AEG48219.1"/>
    <property type="molecule type" value="Genomic_DNA"/>
</dbReference>
<dbReference type="Pfam" id="PF00924">
    <property type="entry name" value="MS_channel_2nd"/>
    <property type="match status" value="1"/>
</dbReference>
<keyword evidence="8" id="KW-1185">Reference proteome</keyword>
<evidence type="ECO:0000313" key="8">
    <source>
        <dbReference type="Proteomes" id="UP000007150"/>
    </source>
</evidence>
<evidence type="ECO:0000256" key="1">
    <source>
        <dbReference type="ARBA" id="ARBA00004370"/>
    </source>
</evidence>
<keyword evidence="2 5" id="KW-0812">Transmembrane</keyword>
<evidence type="ECO:0000256" key="4">
    <source>
        <dbReference type="ARBA" id="ARBA00023136"/>
    </source>
</evidence>
<feature type="transmembrane region" description="Helical" evidence="5">
    <location>
        <begin position="81"/>
        <end position="103"/>
    </location>
</feature>
<evidence type="ECO:0000256" key="2">
    <source>
        <dbReference type="ARBA" id="ARBA00022692"/>
    </source>
</evidence>
<dbReference type="STRING" id="690566.Sphch_0524"/>
<dbReference type="RefSeq" id="WP_013846485.1">
    <property type="nucleotide sequence ID" value="NC_015593.1"/>
</dbReference>
<gene>
    <name evidence="7" type="ORF">Sphch_0524</name>
</gene>
<dbReference type="SUPFAM" id="SSF50182">
    <property type="entry name" value="Sm-like ribonucleoproteins"/>
    <property type="match status" value="1"/>
</dbReference>
<organism evidence="7 8">
    <name type="scientific">Sphingobium chlorophenolicum L-1</name>
    <dbReference type="NCBI Taxonomy" id="690566"/>
    <lineage>
        <taxon>Bacteria</taxon>
        <taxon>Pseudomonadati</taxon>
        <taxon>Pseudomonadota</taxon>
        <taxon>Alphaproteobacteria</taxon>
        <taxon>Sphingomonadales</taxon>
        <taxon>Sphingomonadaceae</taxon>
        <taxon>Sphingobium</taxon>
    </lineage>
</organism>
<dbReference type="HOGENOM" id="CLU_021080_0_0_5"/>
<dbReference type="Gene3D" id="1.10.287.1260">
    <property type="match status" value="1"/>
</dbReference>
<proteinExistence type="predicted"/>
<dbReference type="KEGG" id="sch:Sphch_0524"/>
<comment type="subcellular location">
    <subcellularLocation>
        <location evidence="1">Membrane</location>
    </subcellularLocation>
</comment>
<dbReference type="GO" id="GO:0016020">
    <property type="term" value="C:membrane"/>
    <property type="evidence" value="ECO:0007669"/>
    <property type="project" value="UniProtKB-SubCell"/>
</dbReference>
<feature type="domain" description="Mechanosensitive ion channel MscS" evidence="6">
    <location>
        <begin position="183"/>
        <end position="247"/>
    </location>
</feature>
<dbReference type="PANTHER" id="PTHR30566">
    <property type="entry name" value="YNAI-RELATED MECHANOSENSITIVE ION CHANNEL"/>
    <property type="match status" value="1"/>
</dbReference>
<dbReference type="InterPro" id="IPR006685">
    <property type="entry name" value="MscS_channel_2nd"/>
</dbReference>
<evidence type="ECO:0000313" key="7">
    <source>
        <dbReference type="EMBL" id="AEG48219.1"/>
    </source>
</evidence>
<keyword evidence="3 5" id="KW-1133">Transmembrane helix</keyword>